<evidence type="ECO:0000313" key="5">
    <source>
        <dbReference type="Proteomes" id="UP001285855"/>
    </source>
</evidence>
<name>A0ABU5EK60_9FLAO</name>
<sequence>MKKKLPLISFVFSILFISISYSQDDDVTFNRFDVTATTGIGYGQVKNDNEPNYNLSANVGEVLLTYNFNSNFGISAGAGWLQLSGNGFNSSGNFYHERDLLKFPLLVRSSQKLTDKINLLLSAGFYGQTIINDEFRFLSTIEEDVYEGWTFGFQGFFGFEYDVSNNWSLGINVSTQSDFNKLKTENNTSFQDEQSIQTLNTIGLLFGYRF</sequence>
<dbReference type="InterPro" id="IPR027385">
    <property type="entry name" value="Beta-barrel_OMP"/>
</dbReference>
<reference evidence="4 5" key="1">
    <citation type="submission" date="2023-11" db="EMBL/GenBank/DDBJ databases">
        <title>Winogradskyella pelagius sp. nov., isolated from coastal sediment.</title>
        <authorList>
            <person name="Li F."/>
        </authorList>
    </citation>
    <scope>NUCLEOTIDE SEQUENCE [LARGE SCALE GENOMIC DNA]</scope>
    <source>
        <strain evidence="4 5">KCTC 23502</strain>
    </source>
</reference>
<dbReference type="Proteomes" id="UP001285855">
    <property type="component" value="Unassembled WGS sequence"/>
</dbReference>
<organism evidence="4 5">
    <name type="scientific">Winogradskyella aquimaris</name>
    <dbReference type="NCBI Taxonomy" id="864074"/>
    <lineage>
        <taxon>Bacteria</taxon>
        <taxon>Pseudomonadati</taxon>
        <taxon>Bacteroidota</taxon>
        <taxon>Flavobacteriia</taxon>
        <taxon>Flavobacteriales</taxon>
        <taxon>Flavobacteriaceae</taxon>
        <taxon>Winogradskyella</taxon>
    </lineage>
</organism>
<feature type="chain" id="PRO_5045924918" evidence="2">
    <location>
        <begin position="23"/>
        <end position="210"/>
    </location>
</feature>
<keyword evidence="1 2" id="KW-0732">Signal</keyword>
<feature type="signal peptide" evidence="2">
    <location>
        <begin position="1"/>
        <end position="22"/>
    </location>
</feature>
<evidence type="ECO:0000256" key="1">
    <source>
        <dbReference type="ARBA" id="ARBA00022729"/>
    </source>
</evidence>
<keyword evidence="5" id="KW-1185">Reference proteome</keyword>
<feature type="domain" description="Outer membrane protein beta-barrel" evidence="3">
    <location>
        <begin position="15"/>
        <end position="210"/>
    </location>
</feature>
<dbReference type="RefSeq" id="WP_320555139.1">
    <property type="nucleotide sequence ID" value="NZ_JAXDAE010000004.1"/>
</dbReference>
<protein>
    <submittedName>
        <fullName evidence="4">Outer membrane beta-barrel protein</fullName>
    </submittedName>
</protein>
<comment type="caution">
    <text evidence="4">The sequence shown here is derived from an EMBL/GenBank/DDBJ whole genome shotgun (WGS) entry which is preliminary data.</text>
</comment>
<proteinExistence type="predicted"/>
<evidence type="ECO:0000256" key="2">
    <source>
        <dbReference type="SAM" id="SignalP"/>
    </source>
</evidence>
<accession>A0ABU5EK60</accession>
<evidence type="ECO:0000259" key="3">
    <source>
        <dbReference type="Pfam" id="PF13505"/>
    </source>
</evidence>
<gene>
    <name evidence="4" type="ORF">SNF14_05405</name>
</gene>
<dbReference type="Pfam" id="PF13505">
    <property type="entry name" value="OMP_b-brl"/>
    <property type="match status" value="1"/>
</dbReference>
<dbReference type="InterPro" id="IPR011250">
    <property type="entry name" value="OMP/PagP_B-barrel"/>
</dbReference>
<dbReference type="EMBL" id="JAXDAE010000004">
    <property type="protein sequence ID" value="MDY2586765.1"/>
    <property type="molecule type" value="Genomic_DNA"/>
</dbReference>
<evidence type="ECO:0000313" key="4">
    <source>
        <dbReference type="EMBL" id="MDY2586765.1"/>
    </source>
</evidence>
<dbReference type="SUPFAM" id="SSF56925">
    <property type="entry name" value="OMPA-like"/>
    <property type="match status" value="1"/>
</dbReference>